<dbReference type="RefSeq" id="WP_264841869.1">
    <property type="nucleotide sequence ID" value="NZ_AP025628.1"/>
</dbReference>
<name>A0AA35G6F2_9FIRM</name>
<dbReference type="InterPro" id="IPR010419">
    <property type="entry name" value="CO_DH_gsu"/>
</dbReference>
<dbReference type="Pfam" id="PF06240">
    <property type="entry name" value="COXG"/>
    <property type="match status" value="1"/>
</dbReference>
<dbReference type="CDD" id="cd05018">
    <property type="entry name" value="CoxG"/>
    <property type="match status" value="1"/>
</dbReference>
<dbReference type="Gene3D" id="3.30.530.20">
    <property type="match status" value="1"/>
</dbReference>
<evidence type="ECO:0000313" key="2">
    <source>
        <dbReference type="Proteomes" id="UP001163687"/>
    </source>
</evidence>
<dbReference type="Proteomes" id="UP001163687">
    <property type="component" value="Chromosome"/>
</dbReference>
<dbReference type="PANTHER" id="PTHR38588:SF1">
    <property type="entry name" value="BLL0334 PROTEIN"/>
    <property type="match status" value="1"/>
</dbReference>
<dbReference type="EMBL" id="AP025628">
    <property type="protein sequence ID" value="BDG61201.1"/>
    <property type="molecule type" value="Genomic_DNA"/>
</dbReference>
<evidence type="ECO:0008006" key="3">
    <source>
        <dbReference type="Google" id="ProtNLM"/>
    </source>
</evidence>
<sequence length="145" mass="15550">MRIEGSAFFAAPRERVYTVFTDPDVLARATPGVQSLSRAGEDRYEAVMKMGVAGITGTYNGSLTLTAKRPPEHYELGISGQGAPGFVQGTGVFDFEEEGDGTRVRYVWDVQVGGLVAGVGQRVLGGVARMIIDQFMKAMEKEIAG</sequence>
<reference evidence="1" key="1">
    <citation type="submission" date="2022-03" db="EMBL/GenBank/DDBJ databases">
        <title>Complete genome sequence of Caldinitratiruptor microaerophilus.</title>
        <authorList>
            <person name="Mukaiyama R."/>
            <person name="Nishiyama T."/>
            <person name="Ueda K."/>
        </authorList>
    </citation>
    <scope>NUCLEOTIDE SEQUENCE</scope>
    <source>
        <strain evidence="1">JCM 16183</strain>
    </source>
</reference>
<evidence type="ECO:0000313" key="1">
    <source>
        <dbReference type="EMBL" id="BDG61201.1"/>
    </source>
</evidence>
<organism evidence="1 2">
    <name type="scientific">Caldinitratiruptor microaerophilus</name>
    <dbReference type="NCBI Taxonomy" id="671077"/>
    <lineage>
        <taxon>Bacteria</taxon>
        <taxon>Bacillati</taxon>
        <taxon>Bacillota</taxon>
        <taxon>Clostridia</taxon>
        <taxon>Eubacteriales</taxon>
        <taxon>Symbiobacteriaceae</taxon>
        <taxon>Caldinitratiruptor</taxon>
    </lineage>
</organism>
<proteinExistence type="predicted"/>
<dbReference type="AlphaFoldDB" id="A0AA35G6F2"/>
<dbReference type="KEGG" id="cmic:caldi_22910"/>
<accession>A0AA35G6F2</accession>
<keyword evidence="2" id="KW-1185">Reference proteome</keyword>
<dbReference type="SUPFAM" id="SSF55961">
    <property type="entry name" value="Bet v1-like"/>
    <property type="match status" value="1"/>
</dbReference>
<dbReference type="PANTHER" id="PTHR38588">
    <property type="entry name" value="BLL0334 PROTEIN"/>
    <property type="match status" value="1"/>
</dbReference>
<protein>
    <recommendedName>
        <fullName evidence="3">Carbon monoxide dehydrogenase subunit G</fullName>
    </recommendedName>
</protein>
<dbReference type="InterPro" id="IPR023393">
    <property type="entry name" value="START-like_dom_sf"/>
</dbReference>
<gene>
    <name evidence="1" type="ORF">caldi_22910</name>
</gene>